<evidence type="ECO:0000313" key="2">
    <source>
        <dbReference type="EMBL" id="ETS75213.1"/>
    </source>
</evidence>
<dbReference type="eggNOG" id="ENOG502SUCF">
    <property type="taxonomic scope" value="Eukaryota"/>
</dbReference>
<feature type="domain" description="SnoaL-like" evidence="1">
    <location>
        <begin position="10"/>
        <end position="151"/>
    </location>
</feature>
<dbReference type="KEGG" id="pfy:PFICI_13697"/>
<dbReference type="OMA" id="PWRIRVQ"/>
<dbReference type="HOGENOM" id="CLU_106738_4_0_1"/>
<gene>
    <name evidence="2" type="ORF">PFICI_13697</name>
</gene>
<dbReference type="GeneID" id="19278710"/>
<organism evidence="2 3">
    <name type="scientific">Pestalotiopsis fici (strain W106-1 / CGMCC3.15140)</name>
    <dbReference type="NCBI Taxonomy" id="1229662"/>
    <lineage>
        <taxon>Eukaryota</taxon>
        <taxon>Fungi</taxon>
        <taxon>Dikarya</taxon>
        <taxon>Ascomycota</taxon>
        <taxon>Pezizomycotina</taxon>
        <taxon>Sordariomycetes</taxon>
        <taxon>Xylariomycetidae</taxon>
        <taxon>Amphisphaeriales</taxon>
        <taxon>Sporocadaceae</taxon>
        <taxon>Pestalotiopsis</taxon>
    </lineage>
</organism>
<dbReference type="InterPro" id="IPR037401">
    <property type="entry name" value="SnoaL-like"/>
</dbReference>
<dbReference type="Proteomes" id="UP000030651">
    <property type="component" value="Unassembled WGS sequence"/>
</dbReference>
<keyword evidence="3" id="KW-1185">Reference proteome</keyword>
<dbReference type="OrthoDB" id="5208229at2759"/>
<dbReference type="AlphaFoldDB" id="W3WMX9"/>
<evidence type="ECO:0000313" key="3">
    <source>
        <dbReference type="Proteomes" id="UP000030651"/>
    </source>
</evidence>
<protein>
    <recommendedName>
        <fullName evidence="1">SnoaL-like domain-containing protein</fullName>
    </recommendedName>
</protein>
<dbReference type="Gene3D" id="3.10.450.50">
    <property type="match status" value="1"/>
</dbReference>
<sequence>MASSYDIQTYLLDKSNIEDTIHKQVLYYDLQYAEGLEEEVYTSECVIDYTAMFGGEPITFKSREWAEDVTNLIKKFDHAQHYASGVVVRLPQPGPKAVRPSTVTAIGNGGAHMVRQAAEGGPITHNGGRAEYEVVRVPELEEKGENPWRIRVQKIIPIWADGNLRVMEVMSESKIMPK</sequence>
<dbReference type="RefSeq" id="XP_007840469.1">
    <property type="nucleotide sequence ID" value="XM_007842278.1"/>
</dbReference>
<evidence type="ECO:0000259" key="1">
    <source>
        <dbReference type="Pfam" id="PF13577"/>
    </source>
</evidence>
<dbReference type="InParanoid" id="W3WMX9"/>
<dbReference type="EMBL" id="KI912119">
    <property type="protein sequence ID" value="ETS75213.1"/>
    <property type="molecule type" value="Genomic_DNA"/>
</dbReference>
<dbReference type="SUPFAM" id="SSF54427">
    <property type="entry name" value="NTF2-like"/>
    <property type="match status" value="1"/>
</dbReference>
<proteinExistence type="predicted"/>
<reference evidence="3" key="1">
    <citation type="journal article" date="2015" name="BMC Genomics">
        <title>Genomic and transcriptomic analysis of the endophytic fungus Pestalotiopsis fici reveals its lifestyle and high potential for synthesis of natural products.</title>
        <authorList>
            <person name="Wang X."/>
            <person name="Zhang X."/>
            <person name="Liu L."/>
            <person name="Xiang M."/>
            <person name="Wang W."/>
            <person name="Sun X."/>
            <person name="Che Y."/>
            <person name="Guo L."/>
            <person name="Liu G."/>
            <person name="Guo L."/>
            <person name="Wang C."/>
            <person name="Yin W.B."/>
            <person name="Stadler M."/>
            <person name="Zhang X."/>
            <person name="Liu X."/>
        </authorList>
    </citation>
    <scope>NUCLEOTIDE SEQUENCE [LARGE SCALE GENOMIC DNA]</scope>
    <source>
        <strain evidence="3">W106-1 / CGMCC3.15140</strain>
    </source>
</reference>
<accession>W3WMX9</accession>
<dbReference type="Pfam" id="PF13577">
    <property type="entry name" value="SnoaL_4"/>
    <property type="match status" value="1"/>
</dbReference>
<dbReference type="InterPro" id="IPR032710">
    <property type="entry name" value="NTF2-like_dom_sf"/>
</dbReference>
<name>W3WMX9_PESFW</name>